<evidence type="ECO:0000313" key="2">
    <source>
        <dbReference type="EMBL" id="KAJ8497347.1"/>
    </source>
</evidence>
<organism evidence="2 3">
    <name type="scientific">Ensete ventricosum</name>
    <name type="common">Abyssinian banana</name>
    <name type="synonym">Musa ensete</name>
    <dbReference type="NCBI Taxonomy" id="4639"/>
    <lineage>
        <taxon>Eukaryota</taxon>
        <taxon>Viridiplantae</taxon>
        <taxon>Streptophyta</taxon>
        <taxon>Embryophyta</taxon>
        <taxon>Tracheophyta</taxon>
        <taxon>Spermatophyta</taxon>
        <taxon>Magnoliopsida</taxon>
        <taxon>Liliopsida</taxon>
        <taxon>Zingiberales</taxon>
        <taxon>Musaceae</taxon>
        <taxon>Ensete</taxon>
    </lineage>
</organism>
<keyword evidence="3" id="KW-1185">Reference proteome</keyword>
<sequence length="296" mass="32003">MKSLRLVLPRSGGLVPSGIPSKPKLGRGVLGIFSAWPRLASFAPVKASSGVGDTSVSHSTIVPASAAEPGLRSDPVLGSVEVDDVEEKIEKVIYRCRFFAFLPVAGSLMGSIICFLKGCTYVIDSFGEYFLSGGKVILMLVGAIDVYLIGTVMLVFGMGLYELFISNFDIAKMSSSGSNLLGLFKLRERPRWLEIQSVNELKTKIYYASQLLFCCLQVAFIFCQSFMPPNELFLSAEAGTLECNAGVASSCASTVPKIPCPRKLLKDIHGRYLMEWQPPTNPGHSPSIGHGNPPKI</sequence>
<feature type="transmembrane region" description="Helical" evidence="1">
    <location>
        <begin position="135"/>
        <end position="164"/>
    </location>
</feature>
<dbReference type="PANTHER" id="PTHR31721">
    <property type="entry name" value="OS06G0710300 PROTEIN"/>
    <property type="match status" value="1"/>
</dbReference>
<comment type="caution">
    <text evidence="2">The sequence shown here is derived from an EMBL/GenBank/DDBJ whole genome shotgun (WGS) entry which is preliminary data.</text>
</comment>
<dbReference type="Pfam" id="PF03350">
    <property type="entry name" value="UPF0114"/>
    <property type="match status" value="1"/>
</dbReference>
<accession>A0AAV8R9V3</accession>
<keyword evidence="1" id="KW-0472">Membrane</keyword>
<keyword evidence="1" id="KW-0812">Transmembrane</keyword>
<evidence type="ECO:0000313" key="3">
    <source>
        <dbReference type="Proteomes" id="UP001222027"/>
    </source>
</evidence>
<keyword evidence="1" id="KW-1133">Transmembrane helix</keyword>
<evidence type="ECO:0000256" key="1">
    <source>
        <dbReference type="SAM" id="Phobius"/>
    </source>
</evidence>
<gene>
    <name evidence="2" type="ORF">OPV22_007899</name>
</gene>
<dbReference type="Proteomes" id="UP001222027">
    <property type="component" value="Unassembled WGS sequence"/>
</dbReference>
<name>A0AAV8R9V3_ENSVE</name>
<dbReference type="PANTHER" id="PTHR31721:SF4">
    <property type="entry name" value="OS06G0710300 PROTEIN"/>
    <property type="match status" value="1"/>
</dbReference>
<feature type="transmembrane region" description="Helical" evidence="1">
    <location>
        <begin position="98"/>
        <end position="123"/>
    </location>
</feature>
<dbReference type="InterPro" id="IPR005134">
    <property type="entry name" value="UPF0114"/>
</dbReference>
<dbReference type="AlphaFoldDB" id="A0AAV8R9V3"/>
<dbReference type="EMBL" id="JAQQAF010000003">
    <property type="protein sequence ID" value="KAJ8497347.1"/>
    <property type="molecule type" value="Genomic_DNA"/>
</dbReference>
<proteinExistence type="predicted"/>
<reference evidence="2 3" key="1">
    <citation type="submission" date="2022-12" db="EMBL/GenBank/DDBJ databases">
        <title>Chromosome-scale assembly of the Ensete ventricosum genome.</title>
        <authorList>
            <person name="Dussert Y."/>
            <person name="Stocks J."/>
            <person name="Wendawek A."/>
            <person name="Woldeyes F."/>
            <person name="Nichols R.A."/>
            <person name="Borrell J.S."/>
        </authorList>
    </citation>
    <scope>NUCLEOTIDE SEQUENCE [LARGE SCALE GENOMIC DNA]</scope>
    <source>
        <strain evidence="3">cv. Maze</strain>
        <tissue evidence="2">Seeds</tissue>
    </source>
</reference>
<protein>
    <submittedName>
        <fullName evidence="2">Uncharacterized protein</fullName>
    </submittedName>
</protein>